<proteinExistence type="predicted"/>
<dbReference type="PANTHER" id="PTHR15581">
    <property type="entry name" value="CENTROMERE PROTEIN R"/>
    <property type="match status" value="1"/>
</dbReference>
<keyword evidence="2" id="KW-1185">Reference proteome</keyword>
<feature type="region of interest" description="Disordered" evidence="1">
    <location>
        <begin position="109"/>
        <end position="145"/>
    </location>
</feature>
<evidence type="ECO:0000313" key="3">
    <source>
        <dbReference type="RefSeq" id="XP_008058698.1"/>
    </source>
</evidence>
<sequence>MPPRDKTPPPPPFLAHARILDRGERVSGGRRAVWRSVRRPRARAFRAAGFPAAVSVLSGSWWLALSRGGGASSKLKMPVRRSLKWSDLLEENSFDPSEIKMKKSIITHSPTTGTCQMSPFASPASSKEQEHRNGPSNGKRKELNHLSLTERKKSRTQDDEFMILLSEVEKSSDEIVKTMQNLRSIQALEGSRELENLIGVSCASRFLKREMQKTKELLTKVTKQKLLEKGSGLLRKESCHLDSYEFLKAISN</sequence>
<dbReference type="CTD" id="23421"/>
<evidence type="ECO:0000256" key="1">
    <source>
        <dbReference type="SAM" id="MobiDB-lite"/>
    </source>
</evidence>
<reference evidence="3" key="1">
    <citation type="submission" date="2025-08" db="UniProtKB">
        <authorList>
            <consortium name="RefSeq"/>
        </authorList>
    </citation>
    <scope>IDENTIFICATION</scope>
</reference>
<dbReference type="AlphaFoldDB" id="A0A1U7TQK2"/>
<dbReference type="KEGG" id="csyr:103262864"/>
<organism evidence="2 3">
    <name type="scientific">Carlito syrichta</name>
    <name type="common">Philippine tarsier</name>
    <name type="synonym">Tarsius syrichta</name>
    <dbReference type="NCBI Taxonomy" id="1868482"/>
    <lineage>
        <taxon>Eukaryota</taxon>
        <taxon>Metazoa</taxon>
        <taxon>Chordata</taxon>
        <taxon>Craniata</taxon>
        <taxon>Vertebrata</taxon>
        <taxon>Euteleostomi</taxon>
        <taxon>Mammalia</taxon>
        <taxon>Eutheria</taxon>
        <taxon>Euarchontoglires</taxon>
        <taxon>Primates</taxon>
        <taxon>Haplorrhini</taxon>
        <taxon>Tarsiiformes</taxon>
        <taxon>Tarsiidae</taxon>
        <taxon>Carlito</taxon>
    </lineage>
</organism>
<dbReference type="GO" id="GO:0034080">
    <property type="term" value="P:CENP-A containing chromatin assembly"/>
    <property type="evidence" value="ECO:0007669"/>
    <property type="project" value="InterPro"/>
</dbReference>
<dbReference type="PANTHER" id="PTHR15581:SF0">
    <property type="entry name" value="CENTROMERE PROTEIN R"/>
    <property type="match status" value="1"/>
</dbReference>
<feature type="compositionally biased region" description="Polar residues" evidence="1">
    <location>
        <begin position="109"/>
        <end position="126"/>
    </location>
</feature>
<dbReference type="STRING" id="1868482.ENSTSYP00000005379"/>
<dbReference type="InterPro" id="IPR009601">
    <property type="entry name" value="CENP-R"/>
</dbReference>
<gene>
    <name evidence="3" type="primary">ITGB3BP</name>
</gene>
<dbReference type="RefSeq" id="XP_008058698.1">
    <property type="nucleotide sequence ID" value="XM_008060507.1"/>
</dbReference>
<dbReference type="Proteomes" id="UP000189704">
    <property type="component" value="Unplaced"/>
</dbReference>
<dbReference type="Pfam" id="PF06729">
    <property type="entry name" value="CENP-R"/>
    <property type="match status" value="1"/>
</dbReference>
<feature type="compositionally biased region" description="Basic and acidic residues" evidence="1">
    <location>
        <begin position="127"/>
        <end position="145"/>
    </location>
</feature>
<evidence type="ECO:0000313" key="2">
    <source>
        <dbReference type="Proteomes" id="UP000189704"/>
    </source>
</evidence>
<dbReference type="GeneID" id="103262864"/>
<feature type="region of interest" description="Disordered" evidence="1">
    <location>
        <begin position="1"/>
        <end position="20"/>
    </location>
</feature>
<name>A0A1U7TQK2_CARSF</name>
<dbReference type="GO" id="GO:0006355">
    <property type="term" value="P:regulation of DNA-templated transcription"/>
    <property type="evidence" value="ECO:0007669"/>
    <property type="project" value="InterPro"/>
</dbReference>
<dbReference type="OrthoDB" id="8839831at2759"/>
<dbReference type="GO" id="GO:0005654">
    <property type="term" value="C:nucleoplasm"/>
    <property type="evidence" value="ECO:0007669"/>
    <property type="project" value="TreeGrafter"/>
</dbReference>
<protein>
    <submittedName>
        <fullName evidence="3">Centromere protein R</fullName>
    </submittedName>
</protein>
<accession>A0A1U7TQK2</accession>